<sequence>VPKPLCSVAHFLGSTGPIGEVRGQGMPILLCRYLFRSAHVARRRCRLKRATRIAVSPCSKMRCDHRPPLSSCEDMRRCGGAPTTTECNRNAPNRAHVHRFRTRSLRLLRIRGPVFRDGSQAADSMTSDSGRRHHPLSSGPLSFTRSPFLRAARRSIIAAEKHTIGLQHLARADVDETGHQSLQHETQRVHQVESLLNQHSPVIKGLERQL</sequence>
<evidence type="ECO:0000256" key="1">
    <source>
        <dbReference type="SAM" id="MobiDB-lite"/>
    </source>
</evidence>
<dbReference type="Proteomes" id="UP000236318">
    <property type="component" value="Unassembled WGS sequence"/>
</dbReference>
<protein>
    <submittedName>
        <fullName evidence="2">Uncharacterized protein</fullName>
    </submittedName>
</protein>
<feature type="non-terminal residue" evidence="2">
    <location>
        <position position="1"/>
    </location>
</feature>
<accession>A0A2K4YIT2</accession>
<dbReference type="EMBL" id="FXEG02000006">
    <property type="protein sequence ID" value="SOX56701.1"/>
    <property type="molecule type" value="Genomic_DNA"/>
</dbReference>
<keyword evidence="3" id="KW-1185">Reference proteome</keyword>
<dbReference type="AlphaFoldDB" id="A0A2K4YIT2"/>
<proteinExistence type="predicted"/>
<gene>
    <name evidence="2" type="ORF">MAAFP003_5409</name>
</gene>
<evidence type="ECO:0000313" key="3">
    <source>
        <dbReference type="Proteomes" id="UP000236318"/>
    </source>
</evidence>
<feature type="region of interest" description="Disordered" evidence="1">
    <location>
        <begin position="118"/>
        <end position="144"/>
    </location>
</feature>
<organism evidence="2 3">
    <name type="scientific">Mycobacterium ahvazicum</name>
    <dbReference type="NCBI Taxonomy" id="1964395"/>
    <lineage>
        <taxon>Bacteria</taxon>
        <taxon>Bacillati</taxon>
        <taxon>Actinomycetota</taxon>
        <taxon>Actinomycetes</taxon>
        <taxon>Mycobacteriales</taxon>
        <taxon>Mycobacteriaceae</taxon>
        <taxon>Mycobacterium</taxon>
        <taxon>Mycobacterium simiae complex</taxon>
    </lineage>
</organism>
<comment type="caution">
    <text evidence="2">The sequence shown here is derived from an EMBL/GenBank/DDBJ whole genome shotgun (WGS) entry which is preliminary data.</text>
</comment>
<evidence type="ECO:0000313" key="2">
    <source>
        <dbReference type="EMBL" id="SOX56701.1"/>
    </source>
</evidence>
<reference evidence="2" key="1">
    <citation type="submission" date="2018-01" db="EMBL/GenBank/DDBJ databases">
        <authorList>
            <consortium name="Urmite Genomes"/>
        </authorList>
    </citation>
    <scope>NUCLEOTIDE SEQUENCE [LARGE SCALE GENOMIC DNA]</scope>
    <source>
        <strain evidence="2">AFP003</strain>
    </source>
</reference>
<name>A0A2K4YIT2_9MYCO</name>